<evidence type="ECO:0000256" key="1">
    <source>
        <dbReference type="SAM" id="MobiDB-lite"/>
    </source>
</evidence>
<reference evidence="3" key="2">
    <citation type="journal article" date="2022" name="Microb. Genom.">
        <title>A chromosome-scale genome assembly of the tomato pathogen Cladosporium fulvum reveals a compartmentalized genome architecture and the presence of a dispensable chromosome.</title>
        <authorList>
            <person name="Zaccaron A.Z."/>
            <person name="Chen L.H."/>
            <person name="Samaras A."/>
            <person name="Stergiopoulos I."/>
        </authorList>
    </citation>
    <scope>NUCLEOTIDE SEQUENCE</scope>
    <source>
        <strain evidence="3">Race5_Kim</strain>
    </source>
</reference>
<dbReference type="RefSeq" id="XP_047759588.1">
    <property type="nucleotide sequence ID" value="XM_047907626.1"/>
</dbReference>
<evidence type="ECO:0000256" key="2">
    <source>
        <dbReference type="SAM" id="Phobius"/>
    </source>
</evidence>
<protein>
    <submittedName>
        <fullName evidence="3">Uncharacterized protein</fullName>
    </submittedName>
</protein>
<feature type="compositionally biased region" description="Basic and acidic residues" evidence="1">
    <location>
        <begin position="94"/>
        <end position="112"/>
    </location>
</feature>
<keyword evidence="2" id="KW-1133">Transmembrane helix</keyword>
<keyword evidence="4" id="KW-1185">Reference proteome</keyword>
<accession>A0A9Q8LD53</accession>
<organism evidence="3 4">
    <name type="scientific">Passalora fulva</name>
    <name type="common">Tomato leaf mold</name>
    <name type="synonym">Cladosporium fulvum</name>
    <dbReference type="NCBI Taxonomy" id="5499"/>
    <lineage>
        <taxon>Eukaryota</taxon>
        <taxon>Fungi</taxon>
        <taxon>Dikarya</taxon>
        <taxon>Ascomycota</taxon>
        <taxon>Pezizomycotina</taxon>
        <taxon>Dothideomycetes</taxon>
        <taxon>Dothideomycetidae</taxon>
        <taxon>Mycosphaerellales</taxon>
        <taxon>Mycosphaerellaceae</taxon>
        <taxon>Fulvia</taxon>
    </lineage>
</organism>
<gene>
    <name evidence="3" type="ORF">CLAFUR5_08478</name>
</gene>
<dbReference type="KEGG" id="ffu:CLAFUR5_08478"/>
<feature type="transmembrane region" description="Helical" evidence="2">
    <location>
        <begin position="20"/>
        <end position="42"/>
    </location>
</feature>
<evidence type="ECO:0000313" key="4">
    <source>
        <dbReference type="Proteomes" id="UP000756132"/>
    </source>
</evidence>
<dbReference type="EMBL" id="CP090165">
    <property type="protein sequence ID" value="UJO15222.1"/>
    <property type="molecule type" value="Genomic_DNA"/>
</dbReference>
<evidence type="ECO:0000313" key="3">
    <source>
        <dbReference type="EMBL" id="UJO15222.1"/>
    </source>
</evidence>
<dbReference type="Proteomes" id="UP000756132">
    <property type="component" value="Chromosome 3"/>
</dbReference>
<reference evidence="3" key="1">
    <citation type="submission" date="2021-12" db="EMBL/GenBank/DDBJ databases">
        <authorList>
            <person name="Zaccaron A."/>
            <person name="Stergiopoulos I."/>
        </authorList>
    </citation>
    <scope>NUCLEOTIDE SEQUENCE</scope>
    <source>
        <strain evidence="3">Race5_Kim</strain>
    </source>
</reference>
<sequence>MPRTLLPRTTNAETHTSTYITIGIVTGLPVLILLGLALWICLRGKTTRTRRATTSSRTQATAIHLDIERLEHLRAAKAESQLPLHPALRPSAAEVEREECATEEGRSSEDTKAATASEGKSLATQSSDEILAMKYGFSWIRA</sequence>
<keyword evidence="2" id="KW-0472">Membrane</keyword>
<keyword evidence="2" id="KW-0812">Transmembrane</keyword>
<feature type="region of interest" description="Disordered" evidence="1">
    <location>
        <begin position="84"/>
        <end position="123"/>
    </location>
</feature>
<dbReference type="AlphaFoldDB" id="A0A9Q8LD53"/>
<proteinExistence type="predicted"/>
<dbReference type="GeneID" id="71988356"/>
<name>A0A9Q8LD53_PASFU</name>